<proteinExistence type="inferred from homology"/>
<dbReference type="Gene3D" id="3.20.20.70">
    <property type="entry name" value="Aldolase class I"/>
    <property type="match status" value="1"/>
</dbReference>
<comment type="similarity">
    <text evidence="1">Belongs to the DapA family.</text>
</comment>
<dbReference type="EMBL" id="JBHTLU010000012">
    <property type="protein sequence ID" value="MFD1219785.1"/>
    <property type="molecule type" value="Genomic_DNA"/>
</dbReference>
<evidence type="ECO:0000256" key="1">
    <source>
        <dbReference type="ARBA" id="ARBA00007592"/>
    </source>
</evidence>
<name>A0ABW3UGQ2_9BACL</name>
<accession>A0ABW3UGQ2</accession>
<dbReference type="InterPro" id="IPR013785">
    <property type="entry name" value="Aldolase_TIM"/>
</dbReference>
<dbReference type="PANTHER" id="PTHR12128:SF66">
    <property type="entry name" value="4-HYDROXY-2-OXOGLUTARATE ALDOLASE, MITOCHONDRIAL"/>
    <property type="match status" value="1"/>
</dbReference>
<keyword evidence="4" id="KW-1185">Reference proteome</keyword>
<gene>
    <name evidence="3" type="ORF">ACFQ4B_06630</name>
</gene>
<dbReference type="SMART" id="SM01130">
    <property type="entry name" value="DHDPS"/>
    <property type="match status" value="1"/>
</dbReference>
<evidence type="ECO:0000256" key="2">
    <source>
        <dbReference type="ARBA" id="ARBA00023239"/>
    </source>
</evidence>
<sequence>MKHSIPNGVWPTMITPFTDSDEVDYFALEQLIEWYIGQGVHGLFAVCQSSEMFFLSLEERVQVARFVKQRAAGRVPVIASGHVSERFEDQVEELKRMADTGVDAVVLVSNRLAAPEESDELWVQRTRKLLDRIPDVPFGIYECPYPYKRLLSPAMLEWCASTGRFLFLKDTCCDLSGIANKLDAVKGSSLQIFNANSATLLESLRLGAAGFSGVMANFHPDLYVTLTELWKNDPDQAEKLQSFIGPASLIELQMYPVNAKYHLQQRGLPIKIHCRSKDVTAFRENHRLEVRQLDSLYKLFKEQMAKGSEGSVSELGR</sequence>
<evidence type="ECO:0000313" key="4">
    <source>
        <dbReference type="Proteomes" id="UP001597180"/>
    </source>
</evidence>
<comment type="caution">
    <text evidence="3">The sequence shown here is derived from an EMBL/GenBank/DDBJ whole genome shotgun (WGS) entry which is preliminary data.</text>
</comment>
<dbReference type="SUPFAM" id="SSF51569">
    <property type="entry name" value="Aldolase"/>
    <property type="match status" value="1"/>
</dbReference>
<dbReference type="Pfam" id="PF00701">
    <property type="entry name" value="DHDPS"/>
    <property type="match status" value="1"/>
</dbReference>
<protein>
    <submittedName>
        <fullName evidence="3">Dihydrodipicolinate synthase family protein</fullName>
    </submittedName>
</protein>
<dbReference type="PANTHER" id="PTHR12128">
    <property type="entry name" value="DIHYDRODIPICOLINATE SYNTHASE"/>
    <property type="match status" value="1"/>
</dbReference>
<dbReference type="CDD" id="cd00408">
    <property type="entry name" value="DHDPS-like"/>
    <property type="match status" value="1"/>
</dbReference>
<dbReference type="RefSeq" id="WP_345594643.1">
    <property type="nucleotide sequence ID" value="NZ_BAABJG010000055.1"/>
</dbReference>
<keyword evidence="2" id="KW-0456">Lyase</keyword>
<reference evidence="4" key="1">
    <citation type="journal article" date="2019" name="Int. J. Syst. Evol. Microbiol.">
        <title>The Global Catalogue of Microorganisms (GCM) 10K type strain sequencing project: providing services to taxonomists for standard genome sequencing and annotation.</title>
        <authorList>
            <consortium name="The Broad Institute Genomics Platform"/>
            <consortium name="The Broad Institute Genome Sequencing Center for Infectious Disease"/>
            <person name="Wu L."/>
            <person name="Ma J."/>
        </authorList>
    </citation>
    <scope>NUCLEOTIDE SEQUENCE [LARGE SCALE GENOMIC DNA]</scope>
    <source>
        <strain evidence="4">CCUG 53270</strain>
    </source>
</reference>
<organism evidence="3 4">
    <name type="scientific">Paenibacillus vulneris</name>
    <dbReference type="NCBI Taxonomy" id="1133364"/>
    <lineage>
        <taxon>Bacteria</taxon>
        <taxon>Bacillati</taxon>
        <taxon>Bacillota</taxon>
        <taxon>Bacilli</taxon>
        <taxon>Bacillales</taxon>
        <taxon>Paenibacillaceae</taxon>
        <taxon>Paenibacillus</taxon>
    </lineage>
</organism>
<dbReference type="Proteomes" id="UP001597180">
    <property type="component" value="Unassembled WGS sequence"/>
</dbReference>
<dbReference type="InterPro" id="IPR002220">
    <property type="entry name" value="DapA-like"/>
</dbReference>
<evidence type="ECO:0000313" key="3">
    <source>
        <dbReference type="EMBL" id="MFD1219785.1"/>
    </source>
</evidence>